<comment type="subcellular location">
    <subcellularLocation>
        <location evidence="1">Cell envelope</location>
    </subcellularLocation>
</comment>
<dbReference type="RefSeq" id="WP_236629787.1">
    <property type="nucleotide sequence ID" value="NZ_KN234752.1"/>
</dbReference>
<dbReference type="HOGENOM" id="CLU_018816_18_2_6"/>
<evidence type="ECO:0000259" key="5">
    <source>
        <dbReference type="Pfam" id="PF25917"/>
    </source>
</evidence>
<comment type="similarity">
    <text evidence="2">Belongs to the membrane fusion protein (MFP) (TC 8.A.1) family.</text>
</comment>
<dbReference type="Proteomes" id="UP000029640">
    <property type="component" value="Unassembled WGS sequence"/>
</dbReference>
<reference evidence="7 8" key="1">
    <citation type="journal article" date="2014" name="Genome Announc.">
        <title>Genome Sequence of Gammaproteobacterial Pseudohaliea rubra Type Strain DSM 19751, Isolated from Coastal Seawater of the Mediterranean Sea.</title>
        <authorList>
            <person name="Spring S."/>
            <person name="Fiebig A."/>
            <person name="Riedel T."/>
            <person name="Goker M."/>
            <person name="Klenk H.P."/>
        </authorList>
    </citation>
    <scope>NUCLEOTIDE SEQUENCE [LARGE SCALE GENOMIC DNA]</scope>
    <source>
        <strain evidence="7 8">DSM 19751</strain>
    </source>
</reference>
<dbReference type="GO" id="GO:0015562">
    <property type="term" value="F:efflux transmembrane transporter activity"/>
    <property type="evidence" value="ECO:0007669"/>
    <property type="project" value="TreeGrafter"/>
</dbReference>
<evidence type="ECO:0000256" key="1">
    <source>
        <dbReference type="ARBA" id="ARBA00004196"/>
    </source>
</evidence>
<dbReference type="InterPro" id="IPR058627">
    <property type="entry name" value="MdtA-like_C"/>
</dbReference>
<dbReference type="Gene3D" id="2.40.50.100">
    <property type="match status" value="2"/>
</dbReference>
<dbReference type="Pfam" id="PF25967">
    <property type="entry name" value="RND-MFP_C"/>
    <property type="match status" value="1"/>
</dbReference>
<keyword evidence="3" id="KW-0813">Transport</keyword>
<protein>
    <submittedName>
        <fullName evidence="7">Membrane fusion protein of RND family multidrug efflux pump</fullName>
    </submittedName>
</protein>
<sequence length="346" mass="37115">MRPLAILAVAAAVAAVMIKSRPELEARNVATPPPLVAVQPVTLATVPVTVIAHGNVTAWRELTLTAQVAGRILWKAPTFEPGVVVEAGEPLLRIDRTDYELALAEARRDLASAELALADAKALRQSARIDEAEATVAAARARIARAERDLVNTELSAPYRAVIDEQAVELGQFISAGTNVGRILGADRAEIRLPVPPQDVAFINGGEETAVMLFAEGATDEARWTGRLKRIEARVDRDTRVIPVVVEVADPLDRSRHRQPLPFGLFVRAEIPGRAVQGAVELPQAALHGDDVFLFADGALERRAITVARLSNGRALVTDGLATGDRVVTTRLELMFDGMAVAPLDD</sequence>
<evidence type="ECO:0000256" key="4">
    <source>
        <dbReference type="SAM" id="Coils"/>
    </source>
</evidence>
<evidence type="ECO:0000256" key="2">
    <source>
        <dbReference type="ARBA" id="ARBA00009477"/>
    </source>
</evidence>
<evidence type="ECO:0000256" key="3">
    <source>
        <dbReference type="ARBA" id="ARBA00022448"/>
    </source>
</evidence>
<evidence type="ECO:0000313" key="8">
    <source>
        <dbReference type="Proteomes" id="UP000029640"/>
    </source>
</evidence>
<dbReference type="Gene3D" id="2.40.420.20">
    <property type="match status" value="1"/>
</dbReference>
<comment type="caution">
    <text evidence="7">The sequence shown here is derived from an EMBL/GenBank/DDBJ whole genome shotgun (WGS) entry which is preliminary data.</text>
</comment>
<dbReference type="AlphaFoldDB" id="A0A095VTC7"/>
<dbReference type="STRING" id="1265313.HRUBRA_01039"/>
<proteinExistence type="inferred from homology"/>
<dbReference type="PANTHER" id="PTHR30469:SF12">
    <property type="entry name" value="MULTIDRUG RESISTANCE PROTEIN MDTA"/>
    <property type="match status" value="1"/>
</dbReference>
<dbReference type="PANTHER" id="PTHR30469">
    <property type="entry name" value="MULTIDRUG RESISTANCE PROTEIN MDTA"/>
    <property type="match status" value="1"/>
</dbReference>
<dbReference type="Gene3D" id="1.10.287.470">
    <property type="entry name" value="Helix hairpin bin"/>
    <property type="match status" value="2"/>
</dbReference>
<dbReference type="Pfam" id="PF25917">
    <property type="entry name" value="BSH_RND"/>
    <property type="match status" value="1"/>
</dbReference>
<accession>A0A095VTC7</accession>
<organism evidence="7 8">
    <name type="scientific">Pseudohaliea rubra DSM 19751</name>
    <dbReference type="NCBI Taxonomy" id="1265313"/>
    <lineage>
        <taxon>Bacteria</taxon>
        <taxon>Pseudomonadati</taxon>
        <taxon>Pseudomonadota</taxon>
        <taxon>Gammaproteobacteria</taxon>
        <taxon>Cellvibrionales</taxon>
        <taxon>Halieaceae</taxon>
        <taxon>Pseudohaliea</taxon>
    </lineage>
</organism>
<evidence type="ECO:0000313" key="7">
    <source>
        <dbReference type="EMBL" id="KGE04353.1"/>
    </source>
</evidence>
<gene>
    <name evidence="7" type="ORF">HRUBRA_01039</name>
</gene>
<keyword evidence="4" id="KW-0175">Coiled coil</keyword>
<dbReference type="GO" id="GO:1990281">
    <property type="term" value="C:efflux pump complex"/>
    <property type="evidence" value="ECO:0007669"/>
    <property type="project" value="TreeGrafter"/>
</dbReference>
<dbReference type="EMBL" id="AUVB01000028">
    <property type="protein sequence ID" value="KGE04353.1"/>
    <property type="molecule type" value="Genomic_DNA"/>
</dbReference>
<dbReference type="InterPro" id="IPR058625">
    <property type="entry name" value="MdtA-like_BSH"/>
</dbReference>
<dbReference type="InterPro" id="IPR006143">
    <property type="entry name" value="RND_pump_MFP"/>
</dbReference>
<feature type="domain" description="Multidrug resistance protein MdtA-like barrel-sandwich hybrid" evidence="5">
    <location>
        <begin position="61"/>
        <end position="180"/>
    </location>
</feature>
<name>A0A095VTC7_9GAMM</name>
<dbReference type="NCBIfam" id="TIGR01730">
    <property type="entry name" value="RND_mfp"/>
    <property type="match status" value="1"/>
</dbReference>
<feature type="domain" description="Multidrug resistance protein MdtA-like C-terminal permuted SH3" evidence="6">
    <location>
        <begin position="289"/>
        <end position="332"/>
    </location>
</feature>
<dbReference type="Gene3D" id="2.40.30.170">
    <property type="match status" value="1"/>
</dbReference>
<evidence type="ECO:0000259" key="6">
    <source>
        <dbReference type="Pfam" id="PF25967"/>
    </source>
</evidence>
<feature type="coiled-coil region" evidence="4">
    <location>
        <begin position="96"/>
        <end position="156"/>
    </location>
</feature>
<dbReference type="SUPFAM" id="SSF111369">
    <property type="entry name" value="HlyD-like secretion proteins"/>
    <property type="match status" value="1"/>
</dbReference>
<dbReference type="eggNOG" id="COG0845">
    <property type="taxonomic scope" value="Bacteria"/>
</dbReference>
<keyword evidence="8" id="KW-1185">Reference proteome</keyword>